<dbReference type="HOGENOM" id="CLU_1215978_0_0_1"/>
<gene>
    <name evidence="2" type="ORF">LOTGIDRAFT_234337</name>
</gene>
<organism evidence="2 3">
    <name type="scientific">Lottia gigantea</name>
    <name type="common">Giant owl limpet</name>
    <dbReference type="NCBI Taxonomy" id="225164"/>
    <lineage>
        <taxon>Eukaryota</taxon>
        <taxon>Metazoa</taxon>
        <taxon>Spiralia</taxon>
        <taxon>Lophotrochozoa</taxon>
        <taxon>Mollusca</taxon>
        <taxon>Gastropoda</taxon>
        <taxon>Patellogastropoda</taxon>
        <taxon>Lottioidea</taxon>
        <taxon>Lottiidae</taxon>
        <taxon>Lottia</taxon>
    </lineage>
</organism>
<name>V3ZEG5_LOTGI</name>
<reference evidence="2 3" key="1">
    <citation type="journal article" date="2013" name="Nature">
        <title>Insights into bilaterian evolution from three spiralian genomes.</title>
        <authorList>
            <person name="Simakov O."/>
            <person name="Marletaz F."/>
            <person name="Cho S.J."/>
            <person name="Edsinger-Gonzales E."/>
            <person name="Havlak P."/>
            <person name="Hellsten U."/>
            <person name="Kuo D.H."/>
            <person name="Larsson T."/>
            <person name="Lv J."/>
            <person name="Arendt D."/>
            <person name="Savage R."/>
            <person name="Osoegawa K."/>
            <person name="de Jong P."/>
            <person name="Grimwood J."/>
            <person name="Chapman J.A."/>
            <person name="Shapiro H."/>
            <person name="Aerts A."/>
            <person name="Otillar R.P."/>
            <person name="Terry A.Y."/>
            <person name="Boore J.L."/>
            <person name="Grigoriev I.V."/>
            <person name="Lindberg D.R."/>
            <person name="Seaver E.C."/>
            <person name="Weisblat D.A."/>
            <person name="Putnam N.H."/>
            <person name="Rokhsar D.S."/>
        </authorList>
    </citation>
    <scope>NUCLEOTIDE SEQUENCE [LARGE SCALE GENOMIC DNA]</scope>
</reference>
<proteinExistence type="predicted"/>
<evidence type="ECO:0000256" key="1">
    <source>
        <dbReference type="SAM" id="MobiDB-lite"/>
    </source>
</evidence>
<dbReference type="Proteomes" id="UP000030746">
    <property type="component" value="Unassembled WGS sequence"/>
</dbReference>
<keyword evidence="3" id="KW-1185">Reference proteome</keyword>
<dbReference type="CTD" id="20249510"/>
<dbReference type="RefSeq" id="XP_009059886.1">
    <property type="nucleotide sequence ID" value="XM_009061638.1"/>
</dbReference>
<feature type="compositionally biased region" description="Polar residues" evidence="1">
    <location>
        <begin position="82"/>
        <end position="91"/>
    </location>
</feature>
<dbReference type="AlphaFoldDB" id="V3ZEG5"/>
<evidence type="ECO:0000313" key="3">
    <source>
        <dbReference type="Proteomes" id="UP000030746"/>
    </source>
</evidence>
<protein>
    <submittedName>
        <fullName evidence="2">Uncharacterized protein</fullName>
    </submittedName>
</protein>
<dbReference type="KEGG" id="lgi:LOTGIDRAFT_234337"/>
<dbReference type="EMBL" id="KB202591">
    <property type="protein sequence ID" value="ESO89528.1"/>
    <property type="molecule type" value="Genomic_DNA"/>
</dbReference>
<feature type="compositionally biased region" description="Basic and acidic residues" evidence="1">
    <location>
        <begin position="65"/>
        <end position="77"/>
    </location>
</feature>
<feature type="region of interest" description="Disordered" evidence="1">
    <location>
        <begin position="60"/>
        <end position="91"/>
    </location>
</feature>
<evidence type="ECO:0000313" key="2">
    <source>
        <dbReference type="EMBL" id="ESO89528.1"/>
    </source>
</evidence>
<sequence>MRFSLITLRVVILGLKHLGHRVKIKIKKAMSSSCIRSDSDHSFNSLHEIILQKRRSQLVNKRRRKAEEPERGLREFSESSDSDVCSGQNSNVNHVRSKSKWLSNESMFECRRLSVALSPIKESNRTETTKTGTSKDPFAWESLSDVEPIQFTGAPKQSEFTTKPGIFEVYNSPEKVSQKQKKINTKQTVVSVKTADVRNTKGIGKRKFFKNPSRICNWRFDKRTFWTR</sequence>
<accession>V3ZEG5</accession>
<dbReference type="GeneID" id="20249510"/>